<keyword evidence="2" id="KW-1133">Transmembrane helix</keyword>
<feature type="compositionally biased region" description="Basic residues" evidence="1">
    <location>
        <begin position="94"/>
        <end position="103"/>
    </location>
</feature>
<protein>
    <submittedName>
        <fullName evidence="3">Uncharacterized protein</fullName>
    </submittedName>
</protein>
<evidence type="ECO:0000256" key="1">
    <source>
        <dbReference type="SAM" id="MobiDB-lite"/>
    </source>
</evidence>
<sequence length="215" mass="24730">MLEPLIVLTVLNCFFMFSSTVTTCALWWQYRSHRCCFRRDPAAQAARHAFWKLKHAYGKSKKPEKTKHETGHENEKGSEDGNDHDRSSSMFYSKNKRNSKQKSRSSSNGWFRKRSLSTDPGASLETMESWEIESKTRMSEASQTANDTKSAVVMEYSTVQKILQIVDDANDLDVTKLAIKDFNARHCTERKMPTFSIEPKTEPQTMPIYTTIPQT</sequence>
<keyword evidence="2" id="KW-0472">Membrane</keyword>
<dbReference type="Proteomes" id="UP000076502">
    <property type="component" value="Unassembled WGS sequence"/>
</dbReference>
<evidence type="ECO:0000313" key="3">
    <source>
        <dbReference type="EMBL" id="KZC05923.1"/>
    </source>
</evidence>
<feature type="region of interest" description="Disordered" evidence="1">
    <location>
        <begin position="59"/>
        <end position="126"/>
    </location>
</feature>
<keyword evidence="4" id="KW-1185">Reference proteome</keyword>
<dbReference type="EMBL" id="KQ434803">
    <property type="protein sequence ID" value="KZC05923.1"/>
    <property type="molecule type" value="Genomic_DNA"/>
</dbReference>
<name>A0A154P260_DUFNO</name>
<proteinExistence type="predicted"/>
<reference evidence="3 4" key="1">
    <citation type="submission" date="2015-07" db="EMBL/GenBank/DDBJ databases">
        <title>The genome of Dufourea novaeangliae.</title>
        <authorList>
            <person name="Pan H."/>
            <person name="Kapheim K."/>
        </authorList>
    </citation>
    <scope>NUCLEOTIDE SEQUENCE [LARGE SCALE GENOMIC DNA]</scope>
    <source>
        <strain evidence="3">0120121106</strain>
        <tissue evidence="3">Whole body</tissue>
    </source>
</reference>
<feature type="compositionally biased region" description="Basic and acidic residues" evidence="1">
    <location>
        <begin position="61"/>
        <end position="87"/>
    </location>
</feature>
<dbReference type="AlphaFoldDB" id="A0A154P260"/>
<organism evidence="3 4">
    <name type="scientific">Dufourea novaeangliae</name>
    <name type="common">Sweat bee</name>
    <dbReference type="NCBI Taxonomy" id="178035"/>
    <lineage>
        <taxon>Eukaryota</taxon>
        <taxon>Metazoa</taxon>
        <taxon>Ecdysozoa</taxon>
        <taxon>Arthropoda</taxon>
        <taxon>Hexapoda</taxon>
        <taxon>Insecta</taxon>
        <taxon>Pterygota</taxon>
        <taxon>Neoptera</taxon>
        <taxon>Endopterygota</taxon>
        <taxon>Hymenoptera</taxon>
        <taxon>Apocrita</taxon>
        <taxon>Aculeata</taxon>
        <taxon>Apoidea</taxon>
        <taxon>Anthophila</taxon>
        <taxon>Halictidae</taxon>
        <taxon>Rophitinae</taxon>
        <taxon>Dufourea</taxon>
    </lineage>
</organism>
<accession>A0A154P260</accession>
<feature type="transmembrane region" description="Helical" evidence="2">
    <location>
        <begin position="6"/>
        <end position="28"/>
    </location>
</feature>
<gene>
    <name evidence="3" type="ORF">WN55_06098</name>
</gene>
<evidence type="ECO:0000256" key="2">
    <source>
        <dbReference type="SAM" id="Phobius"/>
    </source>
</evidence>
<evidence type="ECO:0000313" key="4">
    <source>
        <dbReference type="Proteomes" id="UP000076502"/>
    </source>
</evidence>
<keyword evidence="2" id="KW-0812">Transmembrane</keyword>